<dbReference type="Proteomes" id="UP000693970">
    <property type="component" value="Unassembled WGS sequence"/>
</dbReference>
<reference evidence="1" key="1">
    <citation type="journal article" date="2021" name="Sci. Rep.">
        <title>Diploid genomic architecture of Nitzschia inconspicua, an elite biomass production diatom.</title>
        <authorList>
            <person name="Oliver A."/>
            <person name="Podell S."/>
            <person name="Pinowska A."/>
            <person name="Traller J.C."/>
            <person name="Smith S.R."/>
            <person name="McClure R."/>
            <person name="Beliaev A."/>
            <person name="Bohutskyi P."/>
            <person name="Hill E.A."/>
            <person name="Rabines A."/>
            <person name="Zheng H."/>
            <person name="Allen L.Z."/>
            <person name="Kuo A."/>
            <person name="Grigoriev I.V."/>
            <person name="Allen A.E."/>
            <person name="Hazlebeck D."/>
            <person name="Allen E.E."/>
        </authorList>
    </citation>
    <scope>NUCLEOTIDE SEQUENCE</scope>
    <source>
        <strain evidence="1">Hildebrandi</strain>
    </source>
</reference>
<keyword evidence="2" id="KW-1185">Reference proteome</keyword>
<evidence type="ECO:0000313" key="2">
    <source>
        <dbReference type="Proteomes" id="UP000693970"/>
    </source>
</evidence>
<accession>A0A9K3KKN8</accession>
<comment type="caution">
    <text evidence="1">The sequence shown here is derived from an EMBL/GenBank/DDBJ whole genome shotgun (WGS) entry which is preliminary data.</text>
</comment>
<name>A0A9K3KKN8_9STRA</name>
<protein>
    <submittedName>
        <fullName evidence="1">YtoQ family protein</fullName>
    </submittedName>
</protein>
<dbReference type="NCBIfam" id="TIGR03646">
    <property type="entry name" value="YtoQ_fam"/>
    <property type="match status" value="1"/>
</dbReference>
<dbReference type="AlphaFoldDB" id="A0A9K3KKN8"/>
<proteinExistence type="predicted"/>
<reference evidence="1" key="2">
    <citation type="submission" date="2021-04" db="EMBL/GenBank/DDBJ databases">
        <authorList>
            <person name="Podell S."/>
        </authorList>
    </citation>
    <scope>NUCLEOTIDE SEQUENCE</scope>
    <source>
        <strain evidence="1">Hildebrandi</strain>
    </source>
</reference>
<dbReference type="OrthoDB" id="10256869at2759"/>
<sequence>MISSCRTVAVSALSSRHGQRCLSRLPPQPSTRMSYFSTTSISDGSKNWIVYLSGEIHSDWREVIAKGVAEKNLPVTLTSPNTSHEDSDDCGAIILGMQVERPNWDMIGAKMNAIRTKTLLNEADVVVVRFGEKYRQWNAAFDAGYAAALGKPIITLHPPALSHMLKEVNASANTVCEDPEQVVDTLAYVIRGELPKTPRDGDVFVPIADRLGKGNPNP</sequence>
<dbReference type="Pfam" id="PF11071">
    <property type="entry name" value="Nuc_deoxyri_tr3"/>
    <property type="match status" value="1"/>
</dbReference>
<dbReference type="InterPro" id="IPR019884">
    <property type="entry name" value="YtoQ_family_protein"/>
</dbReference>
<evidence type="ECO:0000313" key="1">
    <source>
        <dbReference type="EMBL" id="KAG7345488.1"/>
    </source>
</evidence>
<gene>
    <name evidence="1" type="ORF">IV203_033019</name>
</gene>
<organism evidence="1 2">
    <name type="scientific">Nitzschia inconspicua</name>
    <dbReference type="NCBI Taxonomy" id="303405"/>
    <lineage>
        <taxon>Eukaryota</taxon>
        <taxon>Sar</taxon>
        <taxon>Stramenopiles</taxon>
        <taxon>Ochrophyta</taxon>
        <taxon>Bacillariophyta</taxon>
        <taxon>Bacillariophyceae</taxon>
        <taxon>Bacillariophycidae</taxon>
        <taxon>Bacillariales</taxon>
        <taxon>Bacillariaceae</taxon>
        <taxon>Nitzschia</taxon>
    </lineage>
</organism>
<dbReference type="EMBL" id="JAGRRH010000022">
    <property type="protein sequence ID" value="KAG7345488.1"/>
    <property type="molecule type" value="Genomic_DNA"/>
</dbReference>